<protein>
    <recommendedName>
        <fullName evidence="2">CRAL-TRIO domain-containing protein</fullName>
    </recommendedName>
</protein>
<dbReference type="InterPro" id="IPR036865">
    <property type="entry name" value="CRAL-TRIO_dom_sf"/>
</dbReference>
<name>A0A2V0PCF0_9CHLO</name>
<dbReference type="SUPFAM" id="SSF52087">
    <property type="entry name" value="CRAL/TRIO domain"/>
    <property type="match status" value="1"/>
</dbReference>
<dbReference type="AlphaFoldDB" id="A0A2V0PCF0"/>
<dbReference type="InterPro" id="IPR036273">
    <property type="entry name" value="CRAL/TRIO_N_dom_sf"/>
</dbReference>
<dbReference type="PANTHER" id="PTHR46277:SF3">
    <property type="entry name" value="BINDING PROTEIN, PUTATIVE-RELATED"/>
    <property type="match status" value="1"/>
</dbReference>
<dbReference type="Gene3D" id="3.40.525.10">
    <property type="entry name" value="CRAL-TRIO lipid binding domain"/>
    <property type="match status" value="1"/>
</dbReference>
<evidence type="ECO:0000256" key="1">
    <source>
        <dbReference type="SAM" id="MobiDB-lite"/>
    </source>
</evidence>
<sequence length="317" mass="34152">MTATAAPQHKNHDANRHGPPKDETELAELVAAARAELGGAAAAADHLLRTGGEEGLTDGQLARWLAARGWDPARAARDLAAHAEWRAAFCPRGRVLDCEVADDVGQRKALLMGPTESGRSVVVFGKVEFVFIAGGFGWANFDVAGLSMLFRMIHAHYVERLEVLFIHSPSTAFSLLFKVVEPFIDPVTRKKVVLLPRDAAASTARLQRELGAEVLPPCLGGSAEPRPVEAAWALLESLGLPPGAQHRPEQQQQQQQQEEGQGQPTAQQSASDRPQGDAGQLQEAAAAAAAAQQEEQEQEEEEQQRQLAEVGQVAVRR</sequence>
<dbReference type="CDD" id="cd00170">
    <property type="entry name" value="SEC14"/>
    <property type="match status" value="1"/>
</dbReference>
<feature type="region of interest" description="Disordered" evidence="1">
    <location>
        <begin position="240"/>
        <end position="317"/>
    </location>
</feature>
<evidence type="ECO:0000259" key="2">
    <source>
        <dbReference type="PROSITE" id="PS50191"/>
    </source>
</evidence>
<reference evidence="3 4" key="1">
    <citation type="journal article" date="2018" name="Sci. Rep.">
        <title>Raphidocelis subcapitata (=Pseudokirchneriella subcapitata) provides an insight into genome evolution and environmental adaptations in the Sphaeropleales.</title>
        <authorList>
            <person name="Suzuki S."/>
            <person name="Yamaguchi H."/>
            <person name="Nakajima N."/>
            <person name="Kawachi M."/>
        </authorList>
    </citation>
    <scope>NUCLEOTIDE SEQUENCE [LARGE SCALE GENOMIC DNA]</scope>
    <source>
        <strain evidence="3 4">NIES-35</strain>
    </source>
</reference>
<evidence type="ECO:0000313" key="3">
    <source>
        <dbReference type="EMBL" id="GBF97516.1"/>
    </source>
</evidence>
<dbReference type="Gene3D" id="1.10.8.20">
    <property type="entry name" value="N-terminal domain of phosphatidylinositol transfer protein sec14p"/>
    <property type="match status" value="1"/>
</dbReference>
<dbReference type="PANTHER" id="PTHR46277">
    <property type="entry name" value="OS03G0850700 PROTEIN"/>
    <property type="match status" value="1"/>
</dbReference>
<comment type="caution">
    <text evidence="3">The sequence shown here is derived from an EMBL/GenBank/DDBJ whole genome shotgun (WGS) entry which is preliminary data.</text>
</comment>
<dbReference type="PROSITE" id="PS50191">
    <property type="entry name" value="CRAL_TRIO"/>
    <property type="match status" value="1"/>
</dbReference>
<feature type="region of interest" description="Disordered" evidence="1">
    <location>
        <begin position="1"/>
        <end position="21"/>
    </location>
</feature>
<feature type="compositionally biased region" description="Low complexity" evidence="1">
    <location>
        <begin position="280"/>
        <end position="293"/>
    </location>
</feature>
<dbReference type="Proteomes" id="UP000247498">
    <property type="component" value="Unassembled WGS sequence"/>
</dbReference>
<evidence type="ECO:0000313" key="4">
    <source>
        <dbReference type="Proteomes" id="UP000247498"/>
    </source>
</evidence>
<feature type="domain" description="CRAL-TRIO" evidence="2">
    <location>
        <begin position="115"/>
        <end position="227"/>
    </location>
</feature>
<dbReference type="SUPFAM" id="SSF46938">
    <property type="entry name" value="CRAL/TRIO N-terminal domain"/>
    <property type="match status" value="1"/>
</dbReference>
<organism evidence="3 4">
    <name type="scientific">Raphidocelis subcapitata</name>
    <dbReference type="NCBI Taxonomy" id="307507"/>
    <lineage>
        <taxon>Eukaryota</taxon>
        <taxon>Viridiplantae</taxon>
        <taxon>Chlorophyta</taxon>
        <taxon>core chlorophytes</taxon>
        <taxon>Chlorophyceae</taxon>
        <taxon>CS clade</taxon>
        <taxon>Sphaeropleales</taxon>
        <taxon>Selenastraceae</taxon>
        <taxon>Raphidocelis</taxon>
    </lineage>
</organism>
<accession>A0A2V0PCF0</accession>
<dbReference type="EMBL" id="BDRX01000101">
    <property type="protein sequence ID" value="GBF97516.1"/>
    <property type="molecule type" value="Genomic_DNA"/>
</dbReference>
<gene>
    <name evidence="3" type="ORF">Rsub_10439</name>
</gene>
<proteinExistence type="predicted"/>
<dbReference type="InterPro" id="IPR001251">
    <property type="entry name" value="CRAL-TRIO_dom"/>
</dbReference>
<keyword evidence="4" id="KW-1185">Reference proteome</keyword>
<dbReference type="FunCoup" id="A0A2V0PCF0">
    <property type="interactions" value="427"/>
</dbReference>
<feature type="compositionally biased region" description="Low complexity" evidence="1">
    <location>
        <begin position="242"/>
        <end position="268"/>
    </location>
</feature>
<dbReference type="OrthoDB" id="1434354at2759"/>
<dbReference type="InParanoid" id="A0A2V0PCF0"/>
<dbReference type="Pfam" id="PF00650">
    <property type="entry name" value="CRAL_TRIO"/>
    <property type="match status" value="1"/>
</dbReference>
<feature type="compositionally biased region" description="Basic and acidic residues" evidence="1">
    <location>
        <begin position="10"/>
        <end position="21"/>
    </location>
</feature>